<proteinExistence type="predicted"/>
<protein>
    <submittedName>
        <fullName evidence="1">Uncharacterized protein</fullName>
    </submittedName>
</protein>
<keyword evidence="2" id="KW-1185">Reference proteome</keyword>
<dbReference type="OrthoDB" id="1579999at2759"/>
<sequence>MHLWKELKEIKCFCTIDALYMESWREIMKIQDVQNHVHGHIESAEKLEDLVSDIHSVFYELAATKIAGLRKCQRLVIFPLISNVFGKWKDEVIEVVRCAEIERSEGCRFVGVNHLLSSLRRTNIQESIEKLHLESYIDPKLSLEKLHLKPSVDPEPSVEKPHVNPEPSVIPKPIDEKLYFKPSVDPETYPVYHIYKSSHDIARALGDREIGLEHLYLAIVFRGNGIDEINWEAIARKQELQDFAKSAKSAKSKSGGDNGETSSEVISLWSHFLKEDEYKKRHLDGDVLPLVIRIQEKLESGFSPLKEVERK</sequence>
<organism evidence="1 2">
    <name type="scientific">Nyssa sinensis</name>
    <dbReference type="NCBI Taxonomy" id="561372"/>
    <lineage>
        <taxon>Eukaryota</taxon>
        <taxon>Viridiplantae</taxon>
        <taxon>Streptophyta</taxon>
        <taxon>Embryophyta</taxon>
        <taxon>Tracheophyta</taxon>
        <taxon>Spermatophyta</taxon>
        <taxon>Magnoliopsida</taxon>
        <taxon>eudicotyledons</taxon>
        <taxon>Gunneridae</taxon>
        <taxon>Pentapetalae</taxon>
        <taxon>asterids</taxon>
        <taxon>Cornales</taxon>
        <taxon>Nyssaceae</taxon>
        <taxon>Nyssa</taxon>
    </lineage>
</organism>
<name>A0A5J5B741_9ASTE</name>
<dbReference type="AlphaFoldDB" id="A0A5J5B741"/>
<evidence type="ECO:0000313" key="2">
    <source>
        <dbReference type="Proteomes" id="UP000325577"/>
    </source>
</evidence>
<dbReference type="Proteomes" id="UP000325577">
    <property type="component" value="Linkage Group LG16"/>
</dbReference>
<evidence type="ECO:0000313" key="1">
    <source>
        <dbReference type="EMBL" id="KAA8536981.1"/>
    </source>
</evidence>
<gene>
    <name evidence="1" type="ORF">F0562_029459</name>
</gene>
<accession>A0A5J5B741</accession>
<dbReference type="EMBL" id="CM018039">
    <property type="protein sequence ID" value="KAA8536981.1"/>
    <property type="molecule type" value="Genomic_DNA"/>
</dbReference>
<reference evidence="1 2" key="1">
    <citation type="submission" date="2019-09" db="EMBL/GenBank/DDBJ databases">
        <title>A chromosome-level genome assembly of the Chinese tupelo Nyssa sinensis.</title>
        <authorList>
            <person name="Yang X."/>
            <person name="Kang M."/>
            <person name="Yang Y."/>
            <person name="Xiong H."/>
            <person name="Wang M."/>
            <person name="Zhang Z."/>
            <person name="Wang Z."/>
            <person name="Wu H."/>
            <person name="Ma T."/>
            <person name="Liu J."/>
            <person name="Xi Z."/>
        </authorList>
    </citation>
    <scope>NUCLEOTIDE SEQUENCE [LARGE SCALE GENOMIC DNA]</scope>
    <source>
        <strain evidence="1">J267</strain>
        <tissue evidence="1">Leaf</tissue>
    </source>
</reference>